<evidence type="ECO:0000259" key="3">
    <source>
        <dbReference type="SMART" id="SM00470"/>
    </source>
</evidence>
<dbReference type="Pfam" id="PF02195">
    <property type="entry name" value="ParB_N"/>
    <property type="match status" value="1"/>
</dbReference>
<feature type="domain" description="ParB-like N-terminal" evidence="3">
    <location>
        <begin position="21"/>
        <end position="110"/>
    </location>
</feature>
<dbReference type="OrthoDB" id="9771505at2"/>
<feature type="region of interest" description="Disordered" evidence="2">
    <location>
        <begin position="153"/>
        <end position="172"/>
    </location>
</feature>
<evidence type="ECO:0000256" key="1">
    <source>
        <dbReference type="ARBA" id="ARBA00006295"/>
    </source>
</evidence>
<dbReference type="CDD" id="cd16408">
    <property type="entry name" value="ParB_N_like"/>
    <property type="match status" value="1"/>
</dbReference>
<dbReference type="RefSeq" id="WP_074961687.1">
    <property type="nucleotide sequence ID" value="NZ_FOKQ01000017.1"/>
</dbReference>
<dbReference type="InterPro" id="IPR050336">
    <property type="entry name" value="Chromosome_partition/occlusion"/>
</dbReference>
<dbReference type="GO" id="GO:0003677">
    <property type="term" value="F:DNA binding"/>
    <property type="evidence" value="ECO:0007669"/>
    <property type="project" value="InterPro"/>
</dbReference>
<dbReference type="SMART" id="SM00470">
    <property type="entry name" value="ParB"/>
    <property type="match status" value="1"/>
</dbReference>
<dbReference type="GO" id="GO:0005694">
    <property type="term" value="C:chromosome"/>
    <property type="evidence" value="ECO:0007669"/>
    <property type="project" value="TreeGrafter"/>
</dbReference>
<dbReference type="PANTHER" id="PTHR33375:SF1">
    <property type="entry name" value="CHROMOSOME-PARTITIONING PROTEIN PARB-RELATED"/>
    <property type="match status" value="1"/>
</dbReference>
<dbReference type="InterPro" id="IPR036086">
    <property type="entry name" value="ParB/Sulfiredoxin_sf"/>
</dbReference>
<comment type="similarity">
    <text evidence="1">Belongs to the ParB family.</text>
</comment>
<dbReference type="NCBIfam" id="TIGR00180">
    <property type="entry name" value="parB_part"/>
    <property type="match status" value="1"/>
</dbReference>
<accession>A0A1I1KZQ3</accession>
<dbReference type="InterPro" id="IPR004437">
    <property type="entry name" value="ParB/RepB/Spo0J"/>
</dbReference>
<dbReference type="GO" id="GO:0007059">
    <property type="term" value="P:chromosome segregation"/>
    <property type="evidence" value="ECO:0007669"/>
    <property type="project" value="TreeGrafter"/>
</dbReference>
<dbReference type="Proteomes" id="UP000182192">
    <property type="component" value="Unassembled WGS sequence"/>
</dbReference>
<dbReference type="Gene3D" id="1.10.10.2830">
    <property type="match status" value="1"/>
</dbReference>
<evidence type="ECO:0000256" key="2">
    <source>
        <dbReference type="SAM" id="MobiDB-lite"/>
    </source>
</evidence>
<name>A0A1I1KZQ3_RUMAL</name>
<dbReference type="EMBL" id="FOKQ01000017">
    <property type="protein sequence ID" value="SFC66287.1"/>
    <property type="molecule type" value="Genomic_DNA"/>
</dbReference>
<dbReference type="GO" id="GO:0045881">
    <property type="term" value="P:positive regulation of sporulation resulting in formation of a cellular spore"/>
    <property type="evidence" value="ECO:0007669"/>
    <property type="project" value="TreeGrafter"/>
</dbReference>
<protein>
    <submittedName>
        <fullName evidence="4">Chromosome partitioning protein, ParB family</fullName>
    </submittedName>
</protein>
<dbReference type="Gene3D" id="3.90.1530.30">
    <property type="match status" value="1"/>
</dbReference>
<organism evidence="4 5">
    <name type="scientific">Ruminococcus albus</name>
    <dbReference type="NCBI Taxonomy" id="1264"/>
    <lineage>
        <taxon>Bacteria</taxon>
        <taxon>Bacillati</taxon>
        <taxon>Bacillota</taxon>
        <taxon>Clostridia</taxon>
        <taxon>Eubacteriales</taxon>
        <taxon>Oscillospiraceae</taxon>
        <taxon>Ruminococcus</taxon>
    </lineage>
</organism>
<evidence type="ECO:0000313" key="5">
    <source>
        <dbReference type="Proteomes" id="UP000182192"/>
    </source>
</evidence>
<dbReference type="AlphaFoldDB" id="A0A1I1KZQ3"/>
<evidence type="ECO:0000313" key="4">
    <source>
        <dbReference type="EMBL" id="SFC66287.1"/>
    </source>
</evidence>
<dbReference type="SUPFAM" id="SSF109709">
    <property type="entry name" value="KorB DNA-binding domain-like"/>
    <property type="match status" value="1"/>
</dbReference>
<dbReference type="PANTHER" id="PTHR33375">
    <property type="entry name" value="CHROMOSOME-PARTITIONING PROTEIN PARB-RELATED"/>
    <property type="match status" value="1"/>
</dbReference>
<dbReference type="SUPFAM" id="SSF110849">
    <property type="entry name" value="ParB/Sulfiredoxin"/>
    <property type="match status" value="1"/>
</dbReference>
<dbReference type="InterPro" id="IPR003115">
    <property type="entry name" value="ParB_N"/>
</dbReference>
<proteinExistence type="inferred from homology"/>
<sequence>MNTPQFDLSAMLSTPQQTAVQQIPCDQLKPYHNHKFELYSGERLEDMVASIKENGVLSPIIVQPDGDGYEILIGHNRWNASKIAGLPTVPAIIKAGLTEDEAEMYVIESNVMQRGFENLRISEQAAAVALRHSEMFSQGKRNDILRELAHLENPSAEPDSSTLNPVGSKLDTSESVGKEYGVSKGSVVRLIRINKLIDELKALVDSGELSIRAGVELSFLSEDTQAVVAECTEDCKIDMKTAKMLRASADSEGNIDRDTVHSIVYHDDTEPKPKPKSVKISNETYTKYFRNGEKPKEITETIEKALELYFKNMEDK</sequence>
<reference evidence="4 5" key="1">
    <citation type="submission" date="2016-10" db="EMBL/GenBank/DDBJ databases">
        <authorList>
            <person name="de Groot N.N."/>
        </authorList>
    </citation>
    <scope>NUCLEOTIDE SEQUENCE [LARGE SCALE GENOMIC DNA]</scope>
    <source>
        <strain evidence="4 5">AR67</strain>
    </source>
</reference>
<gene>
    <name evidence="4" type="ORF">SAMN02910406_02137</name>
</gene>